<evidence type="ECO:0000256" key="1">
    <source>
        <dbReference type="ARBA" id="ARBA00004251"/>
    </source>
</evidence>
<dbReference type="InterPro" id="IPR020894">
    <property type="entry name" value="Cadherin_CS"/>
</dbReference>
<evidence type="ECO:0000313" key="15">
    <source>
        <dbReference type="EMBL" id="KAJ6639440.1"/>
    </source>
</evidence>
<keyword evidence="7 12" id="KW-0106">Calcium</keyword>
<accession>A0A9Q0MYG1</accession>
<keyword evidence="2" id="KW-1003">Cell membrane</keyword>
<evidence type="ECO:0000313" key="16">
    <source>
        <dbReference type="Proteomes" id="UP001151699"/>
    </source>
</evidence>
<keyword evidence="16" id="KW-1185">Reference proteome</keyword>
<evidence type="ECO:0000256" key="9">
    <source>
        <dbReference type="ARBA" id="ARBA00022989"/>
    </source>
</evidence>
<keyword evidence="6" id="KW-0677">Repeat</keyword>
<dbReference type="GO" id="GO:0005886">
    <property type="term" value="C:plasma membrane"/>
    <property type="evidence" value="ECO:0007669"/>
    <property type="project" value="UniProtKB-SubCell"/>
</dbReference>
<dbReference type="InterPro" id="IPR002126">
    <property type="entry name" value="Cadherin-like_dom"/>
</dbReference>
<evidence type="ECO:0000256" key="12">
    <source>
        <dbReference type="PROSITE-ProRule" id="PRU00043"/>
    </source>
</evidence>
<organism evidence="15 16">
    <name type="scientific">Pseudolycoriella hygida</name>
    <dbReference type="NCBI Taxonomy" id="35572"/>
    <lineage>
        <taxon>Eukaryota</taxon>
        <taxon>Metazoa</taxon>
        <taxon>Ecdysozoa</taxon>
        <taxon>Arthropoda</taxon>
        <taxon>Hexapoda</taxon>
        <taxon>Insecta</taxon>
        <taxon>Pterygota</taxon>
        <taxon>Neoptera</taxon>
        <taxon>Endopterygota</taxon>
        <taxon>Diptera</taxon>
        <taxon>Nematocera</taxon>
        <taxon>Sciaroidea</taxon>
        <taxon>Sciaridae</taxon>
        <taxon>Pseudolycoriella</taxon>
    </lineage>
</organism>
<evidence type="ECO:0000259" key="14">
    <source>
        <dbReference type="PROSITE" id="PS50268"/>
    </source>
</evidence>
<gene>
    <name evidence="15" type="primary">Cad86C_0</name>
    <name evidence="15" type="ORF">Bhyg_12185</name>
</gene>
<evidence type="ECO:0000256" key="4">
    <source>
        <dbReference type="ARBA" id="ARBA00022723"/>
    </source>
</evidence>
<evidence type="ECO:0000256" key="5">
    <source>
        <dbReference type="ARBA" id="ARBA00022729"/>
    </source>
</evidence>
<keyword evidence="4" id="KW-0479">Metal-binding</keyword>
<dbReference type="EMBL" id="WJQU01000003">
    <property type="protein sequence ID" value="KAJ6639440.1"/>
    <property type="molecule type" value="Genomic_DNA"/>
</dbReference>
<dbReference type="PANTHER" id="PTHR24028">
    <property type="entry name" value="CADHERIN-87A"/>
    <property type="match status" value="1"/>
</dbReference>
<evidence type="ECO:0000256" key="7">
    <source>
        <dbReference type="ARBA" id="ARBA00022837"/>
    </source>
</evidence>
<feature type="non-terminal residue" evidence="15">
    <location>
        <position position="405"/>
    </location>
</feature>
<dbReference type="AlphaFoldDB" id="A0A9Q0MYG1"/>
<dbReference type="SUPFAM" id="SSF49313">
    <property type="entry name" value="Cadherin-like"/>
    <property type="match status" value="1"/>
</dbReference>
<dbReference type="CDD" id="cd11304">
    <property type="entry name" value="Cadherin_repeat"/>
    <property type="match status" value="1"/>
</dbReference>
<sequence>MNNRMTFLNRNAKLRTDDEFRSRSRIYEDYQNKESILEMLPIDMVNAFPPDYLHFLLLGVVRWILKYTYEKSKLLSSKDYEEIKRRVNMFRKFQPREFQRRLRPFTEYLGLMKGTEFRQYVLFVAPVLFKGILSDIVPLVIKVMDVNDNAPIFEKPLYEFILSTDLSNFTAPAFIKAIDNDAEEPNNIIRYEFINGNYKNKFKVDMTTGQLSLVEPILTNKKNVRRRRQEPVDIDVFVLTSRAYDLGVPVMFSTATIRVYPPQSRVRLVTFLVSGLSPDRKKTEEMLSTITGGHVVIHNIRPYDSSPIMGENNIEKSIIVGTVLYDSSGVVDISKIQEELFTNKPSAIISSGDAEIIFRAENRVLFWLLIFLALTIAISILILLSCCICSWCPLYAVSRYVQYCH</sequence>
<dbReference type="InterPro" id="IPR050174">
    <property type="entry name" value="Protocadherin/Cadherin-CA"/>
</dbReference>
<feature type="domain" description="Cadherin" evidence="14">
    <location>
        <begin position="175"/>
        <end position="259"/>
    </location>
</feature>
<dbReference type="GO" id="GO:0005509">
    <property type="term" value="F:calcium ion binding"/>
    <property type="evidence" value="ECO:0007669"/>
    <property type="project" value="UniProtKB-UniRule"/>
</dbReference>
<dbReference type="PANTHER" id="PTHR24028:SF146">
    <property type="entry name" value="CADHERIN 96CB, ISOFORM D-RELATED"/>
    <property type="match status" value="1"/>
</dbReference>
<comment type="subcellular location">
    <subcellularLocation>
        <location evidence="1">Cell membrane</location>
        <topology evidence="1">Single-pass type I membrane protein</topology>
    </subcellularLocation>
</comment>
<keyword evidence="3 13" id="KW-0812">Transmembrane</keyword>
<dbReference type="InterPro" id="IPR015919">
    <property type="entry name" value="Cadherin-like_sf"/>
</dbReference>
<evidence type="ECO:0000256" key="11">
    <source>
        <dbReference type="ARBA" id="ARBA00023180"/>
    </source>
</evidence>
<keyword evidence="5" id="KW-0732">Signal</keyword>
<keyword evidence="8" id="KW-0130">Cell adhesion</keyword>
<dbReference type="PROSITE" id="PS00232">
    <property type="entry name" value="CADHERIN_1"/>
    <property type="match status" value="1"/>
</dbReference>
<feature type="transmembrane region" description="Helical" evidence="13">
    <location>
        <begin position="364"/>
        <end position="384"/>
    </location>
</feature>
<evidence type="ECO:0000256" key="13">
    <source>
        <dbReference type="SAM" id="Phobius"/>
    </source>
</evidence>
<reference evidence="15" key="1">
    <citation type="submission" date="2022-07" db="EMBL/GenBank/DDBJ databases">
        <authorList>
            <person name="Trinca V."/>
            <person name="Uliana J.V.C."/>
            <person name="Torres T.T."/>
            <person name="Ward R.J."/>
            <person name="Monesi N."/>
        </authorList>
    </citation>
    <scope>NUCLEOTIDE SEQUENCE</scope>
    <source>
        <strain evidence="15">HSMRA1968</strain>
        <tissue evidence="15">Whole embryos</tissue>
    </source>
</reference>
<evidence type="ECO:0000256" key="3">
    <source>
        <dbReference type="ARBA" id="ARBA00022692"/>
    </source>
</evidence>
<name>A0A9Q0MYG1_9DIPT</name>
<dbReference type="FunFam" id="2.60.40.60:FF:000289">
    <property type="entry name" value="cadherin-86C isoform X2"/>
    <property type="match status" value="1"/>
</dbReference>
<evidence type="ECO:0000256" key="8">
    <source>
        <dbReference type="ARBA" id="ARBA00022889"/>
    </source>
</evidence>
<evidence type="ECO:0000256" key="10">
    <source>
        <dbReference type="ARBA" id="ARBA00023136"/>
    </source>
</evidence>
<dbReference type="OrthoDB" id="8188793at2759"/>
<dbReference type="Pfam" id="PF00028">
    <property type="entry name" value="Cadherin"/>
    <property type="match status" value="1"/>
</dbReference>
<protein>
    <submittedName>
        <fullName evidence="15">Cadherin-86C</fullName>
    </submittedName>
</protein>
<evidence type="ECO:0000256" key="2">
    <source>
        <dbReference type="ARBA" id="ARBA00022475"/>
    </source>
</evidence>
<dbReference type="Proteomes" id="UP001151699">
    <property type="component" value="Chromosome X"/>
</dbReference>
<proteinExistence type="predicted"/>
<keyword evidence="11" id="KW-0325">Glycoprotein</keyword>
<dbReference type="Gene3D" id="2.60.40.60">
    <property type="entry name" value="Cadherins"/>
    <property type="match status" value="1"/>
</dbReference>
<evidence type="ECO:0000256" key="6">
    <source>
        <dbReference type="ARBA" id="ARBA00022737"/>
    </source>
</evidence>
<keyword evidence="9 13" id="KW-1133">Transmembrane helix</keyword>
<keyword evidence="10 13" id="KW-0472">Membrane</keyword>
<dbReference type="GO" id="GO:0007156">
    <property type="term" value="P:homophilic cell adhesion via plasma membrane adhesion molecules"/>
    <property type="evidence" value="ECO:0007669"/>
    <property type="project" value="InterPro"/>
</dbReference>
<comment type="caution">
    <text evidence="15">The sequence shown here is derived from an EMBL/GenBank/DDBJ whole genome shotgun (WGS) entry which is preliminary data.</text>
</comment>
<dbReference type="PROSITE" id="PS50268">
    <property type="entry name" value="CADHERIN_2"/>
    <property type="match status" value="2"/>
</dbReference>
<feature type="domain" description="Cadherin" evidence="14">
    <location>
        <begin position="139"/>
        <end position="153"/>
    </location>
</feature>